<evidence type="ECO:0000256" key="1">
    <source>
        <dbReference type="SAM" id="MobiDB-lite"/>
    </source>
</evidence>
<organism evidence="2 3">
    <name type="scientific">Endocarpon pusillum (strain Z07020 / HMAS-L-300199)</name>
    <name type="common">Lichen-forming fungus</name>
    <dbReference type="NCBI Taxonomy" id="1263415"/>
    <lineage>
        <taxon>Eukaryota</taxon>
        <taxon>Fungi</taxon>
        <taxon>Dikarya</taxon>
        <taxon>Ascomycota</taxon>
        <taxon>Pezizomycotina</taxon>
        <taxon>Eurotiomycetes</taxon>
        <taxon>Chaetothyriomycetidae</taxon>
        <taxon>Verrucariales</taxon>
        <taxon>Verrucariaceae</taxon>
        <taxon>Endocarpon</taxon>
    </lineage>
</organism>
<dbReference type="EMBL" id="KE721491">
    <property type="protein sequence ID" value="ERF68909.1"/>
    <property type="molecule type" value="Genomic_DNA"/>
</dbReference>
<dbReference type="OrthoDB" id="10413740at2759"/>
<dbReference type="AlphaFoldDB" id="U1HJ17"/>
<dbReference type="Proteomes" id="UP000019373">
    <property type="component" value="Unassembled WGS sequence"/>
</dbReference>
<feature type="region of interest" description="Disordered" evidence="1">
    <location>
        <begin position="70"/>
        <end position="225"/>
    </location>
</feature>
<feature type="compositionally biased region" description="Basic and acidic residues" evidence="1">
    <location>
        <begin position="118"/>
        <end position="127"/>
    </location>
</feature>
<proteinExistence type="predicted"/>
<gene>
    <name evidence="2" type="ORF">EPUS_08069</name>
</gene>
<sequence>MDIIPNLVTRPPSRPGNPNAVEKLDKLDRATENIFAAQLQTRLQELQRTQSPPRRLTPLAIYARAYAEIASEGPLSDIDSRSSSTTPSESSPKALIASSHGTHGTSLSPSSTNTAECDGLKNRREEPENAQEPLVPSGPSSPPVSADGLNNGRQPENAQGPLVPSDPSSPLASAHGHPTQKRKREADAALGTPETVKRPCMARRPGLLESTRQMVTSSVTQTAAS</sequence>
<accession>U1HJ17</accession>
<protein>
    <submittedName>
        <fullName evidence="2">Uncharacterized protein</fullName>
    </submittedName>
</protein>
<feature type="compositionally biased region" description="Polar residues" evidence="1">
    <location>
        <begin position="99"/>
        <end position="115"/>
    </location>
</feature>
<dbReference type="HOGENOM" id="CLU_1229927_0_0_1"/>
<feature type="compositionally biased region" description="Polar residues" evidence="1">
    <location>
        <begin position="210"/>
        <end position="225"/>
    </location>
</feature>
<name>U1HJ17_ENDPU</name>
<evidence type="ECO:0000313" key="3">
    <source>
        <dbReference type="Proteomes" id="UP000019373"/>
    </source>
</evidence>
<evidence type="ECO:0000313" key="2">
    <source>
        <dbReference type="EMBL" id="ERF68909.1"/>
    </source>
</evidence>
<feature type="compositionally biased region" description="Low complexity" evidence="1">
    <location>
        <begin position="81"/>
        <end position="92"/>
    </location>
</feature>
<feature type="region of interest" description="Disordered" evidence="1">
    <location>
        <begin position="1"/>
        <end position="21"/>
    </location>
</feature>
<dbReference type="RefSeq" id="XP_007805435.1">
    <property type="nucleotide sequence ID" value="XM_007807244.1"/>
</dbReference>
<keyword evidence="3" id="KW-1185">Reference proteome</keyword>
<reference evidence="3" key="1">
    <citation type="journal article" date="2014" name="BMC Genomics">
        <title>Genome characteristics reveal the impact of lichenization on lichen-forming fungus Endocarpon pusillum Hedwig (Verrucariales, Ascomycota).</title>
        <authorList>
            <person name="Wang Y.-Y."/>
            <person name="Liu B."/>
            <person name="Zhang X.-Y."/>
            <person name="Zhou Q.-M."/>
            <person name="Zhang T."/>
            <person name="Li H."/>
            <person name="Yu Y.-F."/>
            <person name="Zhang X.-L."/>
            <person name="Hao X.-Y."/>
            <person name="Wang M."/>
            <person name="Wang L."/>
            <person name="Wei J.-C."/>
        </authorList>
    </citation>
    <scope>NUCLEOTIDE SEQUENCE [LARGE SCALE GENOMIC DNA]</scope>
    <source>
        <strain evidence="3">Z07020 / HMAS-L-300199</strain>
    </source>
</reference>
<dbReference type="GeneID" id="19242947"/>